<dbReference type="STRING" id="52247.A0A4T0X789"/>
<comment type="caution">
    <text evidence="3">The sequence shown here is derived from an EMBL/GenBank/DDBJ whole genome shotgun (WGS) entry which is preliminary data.</text>
</comment>
<feature type="domain" description="RRM" evidence="2">
    <location>
        <begin position="27"/>
        <end position="105"/>
    </location>
</feature>
<gene>
    <name evidence="3" type="ORF">CANINC_000030</name>
</gene>
<proteinExistence type="predicted"/>
<dbReference type="Gene3D" id="3.30.70.330">
    <property type="match status" value="1"/>
</dbReference>
<evidence type="ECO:0000256" key="1">
    <source>
        <dbReference type="PROSITE-ProRule" id="PRU00176"/>
    </source>
</evidence>
<organism evidence="3 4">
    <name type="scientific">Pichia inconspicua</name>
    <dbReference type="NCBI Taxonomy" id="52247"/>
    <lineage>
        <taxon>Eukaryota</taxon>
        <taxon>Fungi</taxon>
        <taxon>Dikarya</taxon>
        <taxon>Ascomycota</taxon>
        <taxon>Saccharomycotina</taxon>
        <taxon>Pichiomycetes</taxon>
        <taxon>Pichiales</taxon>
        <taxon>Pichiaceae</taxon>
        <taxon>Pichia</taxon>
    </lineage>
</organism>
<dbReference type="Proteomes" id="UP000307173">
    <property type="component" value="Unassembled WGS sequence"/>
</dbReference>
<dbReference type="InterPro" id="IPR012677">
    <property type="entry name" value="Nucleotide-bd_a/b_plait_sf"/>
</dbReference>
<evidence type="ECO:0000313" key="3">
    <source>
        <dbReference type="EMBL" id="TID31401.1"/>
    </source>
</evidence>
<dbReference type="EMBL" id="SELW01000005">
    <property type="protein sequence ID" value="TID31401.1"/>
    <property type="molecule type" value="Genomic_DNA"/>
</dbReference>
<dbReference type="OrthoDB" id="277802at2759"/>
<dbReference type="Pfam" id="PF00076">
    <property type="entry name" value="RRM_1"/>
    <property type="match status" value="1"/>
</dbReference>
<name>A0A4T0X789_9ASCO</name>
<dbReference type="SMART" id="SM00360">
    <property type="entry name" value="RRM"/>
    <property type="match status" value="1"/>
</dbReference>
<evidence type="ECO:0000259" key="2">
    <source>
        <dbReference type="PROSITE" id="PS50102"/>
    </source>
</evidence>
<sequence>MPAKKRGALSFDKLEKGNKRQKCESAYTLYVSNLNTHIKPSKMKENLFILFSAFADVIQIRYPVKGLRGQGWIIVSSPDDAIKCIEKLNGFPFFENEIHVKQARKESILIKFIENSGT</sequence>
<dbReference type="SUPFAM" id="SSF54928">
    <property type="entry name" value="RNA-binding domain, RBD"/>
    <property type="match status" value="1"/>
</dbReference>
<dbReference type="PROSITE" id="PS50102">
    <property type="entry name" value="RRM"/>
    <property type="match status" value="1"/>
</dbReference>
<reference evidence="3 4" key="1">
    <citation type="journal article" date="2019" name="Front. Genet.">
        <title>Whole-Genome Sequencing of the Opportunistic Yeast Pathogen Candida inconspicua Uncovers Its Hybrid Origin.</title>
        <authorList>
            <person name="Mixao V."/>
            <person name="Hansen A.P."/>
            <person name="Saus E."/>
            <person name="Boekhout T."/>
            <person name="Lass-Florl C."/>
            <person name="Gabaldon T."/>
        </authorList>
    </citation>
    <scope>NUCLEOTIDE SEQUENCE [LARGE SCALE GENOMIC DNA]</scope>
    <source>
        <strain evidence="3 4">CBS 180</strain>
    </source>
</reference>
<accession>A0A4T0X789</accession>
<dbReference type="InterPro" id="IPR035979">
    <property type="entry name" value="RBD_domain_sf"/>
</dbReference>
<dbReference type="AlphaFoldDB" id="A0A4T0X789"/>
<dbReference type="GO" id="GO:0003723">
    <property type="term" value="F:RNA binding"/>
    <property type="evidence" value="ECO:0007669"/>
    <property type="project" value="UniProtKB-UniRule"/>
</dbReference>
<protein>
    <recommendedName>
        <fullName evidence="2">RRM domain-containing protein</fullName>
    </recommendedName>
</protein>
<keyword evidence="1" id="KW-0694">RNA-binding</keyword>
<keyword evidence="4" id="KW-1185">Reference proteome</keyword>
<dbReference type="InterPro" id="IPR000504">
    <property type="entry name" value="RRM_dom"/>
</dbReference>
<evidence type="ECO:0000313" key="4">
    <source>
        <dbReference type="Proteomes" id="UP000307173"/>
    </source>
</evidence>